<dbReference type="Proteomes" id="UP001501581">
    <property type="component" value="Unassembled WGS sequence"/>
</dbReference>
<evidence type="ECO:0000313" key="2">
    <source>
        <dbReference type="EMBL" id="GAA1105969.1"/>
    </source>
</evidence>
<evidence type="ECO:0000313" key="3">
    <source>
        <dbReference type="Proteomes" id="UP001501581"/>
    </source>
</evidence>
<dbReference type="SUPFAM" id="SSF63829">
    <property type="entry name" value="Calcium-dependent phosphotriesterase"/>
    <property type="match status" value="1"/>
</dbReference>
<dbReference type="InterPro" id="IPR013658">
    <property type="entry name" value="SGL"/>
</dbReference>
<comment type="caution">
    <text evidence="2">The sequence shown here is derived from an EMBL/GenBank/DDBJ whole genome shotgun (WGS) entry which is preliminary data.</text>
</comment>
<gene>
    <name evidence="2" type="ORF">GCM10009668_26920</name>
</gene>
<dbReference type="RefSeq" id="WP_343995270.1">
    <property type="nucleotide sequence ID" value="NZ_BAAALG010000011.1"/>
</dbReference>
<dbReference type="PANTHER" id="PTHR47572:SF5">
    <property type="entry name" value="BLR2277 PROTEIN"/>
    <property type="match status" value="1"/>
</dbReference>
<keyword evidence="3" id="KW-1185">Reference proteome</keyword>
<dbReference type="InterPro" id="IPR051262">
    <property type="entry name" value="SMP-30/CGR1_Lactonase"/>
</dbReference>
<dbReference type="InterPro" id="IPR011042">
    <property type="entry name" value="6-blade_b-propeller_TolB-like"/>
</dbReference>
<protein>
    <submittedName>
        <fullName evidence="2">SMP-30/gluconolactonase/LRE family protein</fullName>
    </submittedName>
</protein>
<dbReference type="Pfam" id="PF08450">
    <property type="entry name" value="SGL"/>
    <property type="match status" value="1"/>
</dbReference>
<evidence type="ECO:0000259" key="1">
    <source>
        <dbReference type="Pfam" id="PF08450"/>
    </source>
</evidence>
<name>A0ABN1TWD9_9ACTN</name>
<reference evidence="2 3" key="1">
    <citation type="journal article" date="2019" name="Int. J. Syst. Evol. Microbiol.">
        <title>The Global Catalogue of Microorganisms (GCM) 10K type strain sequencing project: providing services to taxonomists for standard genome sequencing and annotation.</title>
        <authorList>
            <consortium name="The Broad Institute Genomics Platform"/>
            <consortium name="The Broad Institute Genome Sequencing Center for Infectious Disease"/>
            <person name="Wu L."/>
            <person name="Ma J."/>
        </authorList>
    </citation>
    <scope>NUCLEOTIDE SEQUENCE [LARGE SCALE GENOMIC DNA]</scope>
    <source>
        <strain evidence="2 3">JCM 13008</strain>
    </source>
</reference>
<dbReference type="EMBL" id="BAAALG010000011">
    <property type="protein sequence ID" value="GAA1105969.1"/>
    <property type="molecule type" value="Genomic_DNA"/>
</dbReference>
<dbReference type="Gene3D" id="2.120.10.30">
    <property type="entry name" value="TolB, C-terminal domain"/>
    <property type="match status" value="1"/>
</dbReference>
<feature type="domain" description="SMP-30/Gluconolactonase/LRE-like region" evidence="1">
    <location>
        <begin position="13"/>
        <end position="257"/>
    </location>
</feature>
<proteinExistence type="predicted"/>
<dbReference type="PANTHER" id="PTHR47572">
    <property type="entry name" value="LIPOPROTEIN-RELATED"/>
    <property type="match status" value="1"/>
</dbReference>
<accession>A0ABN1TWD9</accession>
<organism evidence="2 3">
    <name type="scientific">Nocardioides dubius</name>
    <dbReference type="NCBI Taxonomy" id="317019"/>
    <lineage>
        <taxon>Bacteria</taxon>
        <taxon>Bacillati</taxon>
        <taxon>Actinomycetota</taxon>
        <taxon>Actinomycetes</taxon>
        <taxon>Propionibacteriales</taxon>
        <taxon>Nocardioidaceae</taxon>
        <taxon>Nocardioides</taxon>
    </lineage>
</organism>
<sequence length="268" mass="27334">MQITTLATGLGFCEGPVALPDGSIAVASISLGCVHFVRPDGSVEVVEVGGGANGLVADADGVVYVAQNGGAWHGSGPAPGGVQVIRDGRAAYLCEIDGIPNDLVFGPDGRLWVTDPVREFGWNDGVGAVPGRVHAVDPATGASEVVLEDGPVFPNGLAFTPDGAGLLLTATTGAELWHYDLAGGRLVNGRILATIRDGHPDGMTLTERGAWVATTSGHRLDLFGLDGALLDSVDTGAGSMPTNVCPDHAGTGLYVTASLRGRLLHVRL</sequence>